<dbReference type="EMBL" id="FOLQ01000008">
    <property type="protein sequence ID" value="SFD87030.1"/>
    <property type="molecule type" value="Genomic_DNA"/>
</dbReference>
<gene>
    <name evidence="1" type="ORF">SAMN05216167_1086</name>
</gene>
<dbReference type="AlphaFoldDB" id="A0A1I1W245"/>
<protein>
    <recommendedName>
        <fullName evidence="3">DUF4406 domain-containing protein</fullName>
    </recommendedName>
</protein>
<evidence type="ECO:0000313" key="1">
    <source>
        <dbReference type="EMBL" id="SFD87030.1"/>
    </source>
</evidence>
<keyword evidence="2" id="KW-1185">Reference proteome</keyword>
<name>A0A1I1W245_9BACT</name>
<accession>A0A1I1W245</accession>
<dbReference type="Proteomes" id="UP000198598">
    <property type="component" value="Unassembled WGS sequence"/>
</dbReference>
<proteinExistence type="predicted"/>
<reference evidence="1 2" key="1">
    <citation type="submission" date="2016-10" db="EMBL/GenBank/DDBJ databases">
        <authorList>
            <person name="de Groot N.N."/>
        </authorList>
    </citation>
    <scope>NUCLEOTIDE SEQUENCE [LARGE SCALE GENOMIC DNA]</scope>
    <source>
        <strain evidence="1 2">DSM 26130</strain>
    </source>
</reference>
<dbReference type="STRING" id="662367.SAMN05216167_1086"/>
<sequence length="71" mass="8009">MLILMAGPYRSGTNDAADLIAQNMHDMEEAALAIYRKGHTPICGEWTVRRSGCVTAIKNGRFNPTRRRYLQ</sequence>
<organism evidence="1 2">
    <name type="scientific">Spirosoma endophyticum</name>
    <dbReference type="NCBI Taxonomy" id="662367"/>
    <lineage>
        <taxon>Bacteria</taxon>
        <taxon>Pseudomonadati</taxon>
        <taxon>Bacteroidota</taxon>
        <taxon>Cytophagia</taxon>
        <taxon>Cytophagales</taxon>
        <taxon>Cytophagaceae</taxon>
        <taxon>Spirosoma</taxon>
    </lineage>
</organism>
<evidence type="ECO:0000313" key="2">
    <source>
        <dbReference type="Proteomes" id="UP000198598"/>
    </source>
</evidence>
<evidence type="ECO:0008006" key="3">
    <source>
        <dbReference type="Google" id="ProtNLM"/>
    </source>
</evidence>
<dbReference type="RefSeq" id="WP_218160587.1">
    <property type="nucleotide sequence ID" value="NZ_FOLQ01000008.1"/>
</dbReference>